<name>A0A1S2LIV8_9BACI</name>
<feature type="domain" description="DUF4372" evidence="1">
    <location>
        <begin position="5"/>
        <end position="65"/>
    </location>
</feature>
<dbReference type="AlphaFoldDB" id="A0A1S2LIV8"/>
<dbReference type="EMBL" id="LQXD01000130">
    <property type="protein sequence ID" value="OIJ12043.1"/>
    <property type="molecule type" value="Genomic_DNA"/>
</dbReference>
<protein>
    <recommendedName>
        <fullName evidence="1">DUF4372 domain-containing protein</fullName>
    </recommendedName>
</protein>
<organism evidence="2">
    <name type="scientific">Anaerobacillus isosaccharinicus</name>
    <dbReference type="NCBI Taxonomy" id="1532552"/>
    <lineage>
        <taxon>Bacteria</taxon>
        <taxon>Bacillati</taxon>
        <taxon>Bacillota</taxon>
        <taxon>Bacilli</taxon>
        <taxon>Bacillales</taxon>
        <taxon>Bacillaceae</taxon>
        <taxon>Anaerobacillus</taxon>
    </lineage>
</organism>
<evidence type="ECO:0000259" key="1">
    <source>
        <dbReference type="Pfam" id="PF14294"/>
    </source>
</evidence>
<reference evidence="2" key="1">
    <citation type="submission" date="2016-10" db="EMBL/GenBank/DDBJ databases">
        <title>Draft genome sequences of four alkaliphilic bacteria belonging to the Anaerobacillus genus.</title>
        <authorList>
            <person name="Bassil N.M."/>
            <person name="Lloyd J.R."/>
        </authorList>
    </citation>
    <scope>NUCLEOTIDE SEQUENCE [LARGE SCALE GENOMIC DNA]</scope>
    <source>
        <strain evidence="2">NB2006</strain>
    </source>
</reference>
<dbReference type="InterPro" id="IPR025399">
    <property type="entry name" value="DUF4372"/>
</dbReference>
<dbReference type="Pfam" id="PF14294">
    <property type="entry name" value="DUF4372"/>
    <property type="match status" value="1"/>
</dbReference>
<proteinExistence type="predicted"/>
<accession>A0A1S2LIV8</accession>
<comment type="caution">
    <text evidence="2">The sequence shown here is derived from an EMBL/GenBank/DDBJ whole genome shotgun (WGS) entry which is preliminary data.</text>
</comment>
<evidence type="ECO:0000313" key="2">
    <source>
        <dbReference type="EMBL" id="OIJ12043.1"/>
    </source>
</evidence>
<gene>
    <name evidence="2" type="ORF">AWH56_14815</name>
</gene>
<sequence length="94" mass="11121">MDKITRKTSFRQWFSLINHELFDDQVKTLKLDFYTKKLTTESFLKLLLYAQLEEVESLHALSDCLFDDQLQKGITTDSISISQLSRRLNGYNRQ</sequence>